<keyword evidence="4" id="KW-0378">Hydrolase</keyword>
<dbReference type="InterPro" id="IPR012337">
    <property type="entry name" value="RNaseH-like_sf"/>
</dbReference>
<dbReference type="SMART" id="SM00479">
    <property type="entry name" value="EXOIII"/>
    <property type="match status" value="1"/>
</dbReference>
<reference evidence="8 9" key="1">
    <citation type="submission" date="2017-09" db="EMBL/GenBank/DDBJ databases">
        <title>WGS assembly of Aquilegia coerulea Goldsmith.</title>
        <authorList>
            <person name="Hodges S."/>
            <person name="Kramer E."/>
            <person name="Nordborg M."/>
            <person name="Tomkins J."/>
            <person name="Borevitz J."/>
            <person name="Derieg N."/>
            <person name="Yan J."/>
            <person name="Mihaltcheva S."/>
            <person name="Hayes R.D."/>
            <person name="Rokhsar D."/>
        </authorList>
    </citation>
    <scope>NUCLEOTIDE SEQUENCE [LARGE SCALE GENOMIC DNA]</scope>
    <source>
        <strain evidence="9">cv. Goldsmith</strain>
    </source>
</reference>
<evidence type="ECO:0000313" key="9">
    <source>
        <dbReference type="Proteomes" id="UP000230069"/>
    </source>
</evidence>
<evidence type="ECO:0000256" key="2">
    <source>
        <dbReference type="ARBA" id="ARBA00022722"/>
    </source>
</evidence>
<evidence type="ECO:0000256" key="5">
    <source>
        <dbReference type="ARBA" id="ARBA00022839"/>
    </source>
</evidence>
<keyword evidence="3" id="KW-0479">Metal-binding</keyword>
<keyword evidence="5" id="KW-0269">Exonuclease</keyword>
<keyword evidence="9" id="KW-1185">Reference proteome</keyword>
<keyword evidence="2" id="KW-0540">Nuclease</keyword>
<protein>
    <recommendedName>
        <fullName evidence="7">Exonuclease domain-containing protein</fullName>
    </recommendedName>
</protein>
<dbReference type="GO" id="GO:0003676">
    <property type="term" value="F:nucleic acid binding"/>
    <property type="evidence" value="ECO:0007669"/>
    <property type="project" value="InterPro"/>
</dbReference>
<comment type="cofactor">
    <cofactor evidence="1">
        <name>Mg(2+)</name>
        <dbReference type="ChEBI" id="CHEBI:18420"/>
    </cofactor>
</comment>
<dbReference type="GO" id="GO:0008408">
    <property type="term" value="F:3'-5' exonuclease activity"/>
    <property type="evidence" value="ECO:0007669"/>
    <property type="project" value="TreeGrafter"/>
</dbReference>
<feature type="domain" description="Exonuclease" evidence="7">
    <location>
        <begin position="8"/>
        <end position="182"/>
    </location>
</feature>
<evidence type="ECO:0000256" key="1">
    <source>
        <dbReference type="ARBA" id="ARBA00001946"/>
    </source>
</evidence>
<dbReference type="AlphaFoldDB" id="A0A2G5EPR4"/>
<evidence type="ECO:0000259" key="7">
    <source>
        <dbReference type="SMART" id="SM00479"/>
    </source>
</evidence>
<accession>A0A2G5EPR4</accession>
<evidence type="ECO:0000256" key="6">
    <source>
        <dbReference type="ARBA" id="ARBA00022842"/>
    </source>
</evidence>
<dbReference type="PANTHER" id="PTHR30231">
    <property type="entry name" value="DNA POLYMERASE III SUBUNIT EPSILON"/>
    <property type="match status" value="1"/>
</dbReference>
<sequence>MMSEERNEIVLFDVETTIPWKKGQGYSLLEFGAILVCPQRLLELHSYSTLIKPVDLSSITISSVRCNGINKDSVASSPTFGEVADVVYDILHGRVWAGHNIVKFDCVRIHEAFAEIGRPAPEPKGIIDTLTLLTERFGRRAGNMKMATLATYFGLGAQTHRSLDDVRMNLEVVKYCATVLFLESSLPNIFTTSRLVSPNSTSRSHGERDLNMASSALMFENNLEVSPLNKAEAAVLHTGDCNRVEPDPFDMGSLIDQIEAEPKQLDAMNEIDPQYSPVVSANADANEGCSGYAGMLDPDEVSVPSIRASFVPSYWGQKIELLHKDVLLQLCCAKLRVRFGVSTKFIDSAGRPRLSIVVDSPSSLCRVLDVCDHLAQRLYVDSGSSSVWRPVVIRKNGFLNFSTIRLNIPTLSNGSNGSSSIYATEIYQKDTSETIQRLVFDKFDVTQLDSLFVPGVFVDAFFSLDVYDYQHLAGIRLVAKKLIISCS</sequence>
<evidence type="ECO:0000313" key="8">
    <source>
        <dbReference type="EMBL" id="PIA57756.1"/>
    </source>
</evidence>
<dbReference type="PANTHER" id="PTHR30231:SF4">
    <property type="entry name" value="PROTEIN NEN2"/>
    <property type="match status" value="1"/>
</dbReference>
<organism evidence="8 9">
    <name type="scientific">Aquilegia coerulea</name>
    <name type="common">Rocky mountain columbine</name>
    <dbReference type="NCBI Taxonomy" id="218851"/>
    <lineage>
        <taxon>Eukaryota</taxon>
        <taxon>Viridiplantae</taxon>
        <taxon>Streptophyta</taxon>
        <taxon>Embryophyta</taxon>
        <taxon>Tracheophyta</taxon>
        <taxon>Spermatophyta</taxon>
        <taxon>Magnoliopsida</taxon>
        <taxon>Ranunculales</taxon>
        <taxon>Ranunculaceae</taxon>
        <taxon>Thalictroideae</taxon>
        <taxon>Aquilegia</taxon>
    </lineage>
</organism>
<name>A0A2G5EPR4_AQUCA</name>
<evidence type="ECO:0000256" key="4">
    <source>
        <dbReference type="ARBA" id="ARBA00022801"/>
    </source>
</evidence>
<dbReference type="EMBL" id="KZ305023">
    <property type="protein sequence ID" value="PIA57756.1"/>
    <property type="molecule type" value="Genomic_DNA"/>
</dbReference>
<dbReference type="GO" id="GO:0046872">
    <property type="term" value="F:metal ion binding"/>
    <property type="evidence" value="ECO:0007669"/>
    <property type="project" value="UniProtKB-KW"/>
</dbReference>
<evidence type="ECO:0000256" key="3">
    <source>
        <dbReference type="ARBA" id="ARBA00022723"/>
    </source>
</evidence>
<dbReference type="InterPro" id="IPR036397">
    <property type="entry name" value="RNaseH_sf"/>
</dbReference>
<dbReference type="CDD" id="cd06127">
    <property type="entry name" value="DEDDh"/>
    <property type="match status" value="1"/>
</dbReference>
<dbReference type="InParanoid" id="A0A2G5EPR4"/>
<proteinExistence type="predicted"/>
<dbReference type="FunFam" id="3.30.420.10:FF:000040">
    <property type="entry name" value="Exonuclease family protein"/>
    <property type="match status" value="1"/>
</dbReference>
<dbReference type="Pfam" id="PF00929">
    <property type="entry name" value="RNase_T"/>
    <property type="match status" value="1"/>
</dbReference>
<dbReference type="InterPro" id="IPR013520">
    <property type="entry name" value="Ribonucl_H"/>
</dbReference>
<keyword evidence="6" id="KW-0460">Magnesium</keyword>
<dbReference type="OrthoDB" id="2018529at2759"/>
<dbReference type="STRING" id="218851.A0A2G5EPR4"/>
<dbReference type="Gene3D" id="3.30.420.10">
    <property type="entry name" value="Ribonuclease H-like superfamily/Ribonuclease H"/>
    <property type="match status" value="1"/>
</dbReference>
<dbReference type="Proteomes" id="UP000230069">
    <property type="component" value="Unassembled WGS sequence"/>
</dbReference>
<dbReference type="FunCoup" id="A0A2G5EPR4">
    <property type="interactions" value="1193"/>
</dbReference>
<dbReference type="SUPFAM" id="SSF53098">
    <property type="entry name" value="Ribonuclease H-like"/>
    <property type="match status" value="1"/>
</dbReference>
<gene>
    <name evidence="8" type="ORF">AQUCO_00600466v1</name>
</gene>